<sequence>MYYGAIYKNTYKYPMRGMNGSNMWPPTEFIAHFPPLKKKMPGSSGKKAKDGKDEHVTDEQRSKGNKGINGNVGEGSSGKKAKDGKDEHVTDEQRSKGNKGINGNVGEGSSGKKAKDGKDEHVTDEQGIKGNKGINGNVREGSSGKKAMDGKDEKGGRGKKVIIKKRKKSERICWISV</sequence>
<dbReference type="AlphaFoldDB" id="A0AAU9LUD9"/>
<feature type="compositionally biased region" description="Basic and acidic residues" evidence="1">
    <location>
        <begin position="80"/>
        <end position="95"/>
    </location>
</feature>
<proteinExistence type="predicted"/>
<name>A0AAU9LUD9_9ASTR</name>
<evidence type="ECO:0000313" key="2">
    <source>
        <dbReference type="EMBL" id="CAH1416951.1"/>
    </source>
</evidence>
<reference evidence="2 3" key="1">
    <citation type="submission" date="2022-01" db="EMBL/GenBank/DDBJ databases">
        <authorList>
            <person name="Xiong W."/>
            <person name="Schranz E."/>
        </authorList>
    </citation>
    <scope>NUCLEOTIDE SEQUENCE [LARGE SCALE GENOMIC DNA]</scope>
</reference>
<organism evidence="2 3">
    <name type="scientific">Lactuca virosa</name>
    <dbReference type="NCBI Taxonomy" id="75947"/>
    <lineage>
        <taxon>Eukaryota</taxon>
        <taxon>Viridiplantae</taxon>
        <taxon>Streptophyta</taxon>
        <taxon>Embryophyta</taxon>
        <taxon>Tracheophyta</taxon>
        <taxon>Spermatophyta</taxon>
        <taxon>Magnoliopsida</taxon>
        <taxon>eudicotyledons</taxon>
        <taxon>Gunneridae</taxon>
        <taxon>Pentapetalae</taxon>
        <taxon>asterids</taxon>
        <taxon>campanulids</taxon>
        <taxon>Asterales</taxon>
        <taxon>Asteraceae</taxon>
        <taxon>Cichorioideae</taxon>
        <taxon>Cichorieae</taxon>
        <taxon>Lactucinae</taxon>
        <taxon>Lactuca</taxon>
    </lineage>
</organism>
<accession>A0AAU9LUD9</accession>
<feature type="compositionally biased region" description="Low complexity" evidence="1">
    <location>
        <begin position="128"/>
        <end position="137"/>
    </location>
</feature>
<evidence type="ECO:0000313" key="3">
    <source>
        <dbReference type="Proteomes" id="UP001157418"/>
    </source>
</evidence>
<dbReference type="Proteomes" id="UP001157418">
    <property type="component" value="Unassembled WGS sequence"/>
</dbReference>
<dbReference type="EMBL" id="CAKMRJ010000002">
    <property type="protein sequence ID" value="CAH1416951.1"/>
    <property type="molecule type" value="Genomic_DNA"/>
</dbReference>
<keyword evidence="3" id="KW-1185">Reference proteome</keyword>
<comment type="caution">
    <text evidence="2">The sequence shown here is derived from an EMBL/GenBank/DDBJ whole genome shotgun (WGS) entry which is preliminary data.</text>
</comment>
<feature type="compositionally biased region" description="Basic and acidic residues" evidence="1">
    <location>
        <begin position="113"/>
        <end position="127"/>
    </location>
</feature>
<feature type="compositionally biased region" description="Basic and acidic residues" evidence="1">
    <location>
        <begin position="47"/>
        <end position="62"/>
    </location>
</feature>
<gene>
    <name evidence="2" type="ORF">LVIROSA_LOCUS4678</name>
</gene>
<evidence type="ECO:0000256" key="1">
    <source>
        <dbReference type="SAM" id="MobiDB-lite"/>
    </source>
</evidence>
<feature type="region of interest" description="Disordered" evidence="1">
    <location>
        <begin position="35"/>
        <end position="164"/>
    </location>
</feature>
<feature type="compositionally biased region" description="Basic and acidic residues" evidence="1">
    <location>
        <begin position="142"/>
        <end position="156"/>
    </location>
</feature>
<protein>
    <submittedName>
        <fullName evidence="2">Uncharacterized protein</fullName>
    </submittedName>
</protein>